<evidence type="ECO:0000256" key="3">
    <source>
        <dbReference type="ARBA" id="ARBA00022801"/>
    </source>
</evidence>
<dbReference type="SUPFAM" id="SSF53649">
    <property type="entry name" value="Alkaline phosphatase-like"/>
    <property type="match status" value="1"/>
</dbReference>
<feature type="domain" description="Sulfatase N-terminal" evidence="6">
    <location>
        <begin position="13"/>
        <end position="286"/>
    </location>
</feature>
<feature type="region of interest" description="Disordered" evidence="5">
    <location>
        <begin position="417"/>
        <end position="438"/>
    </location>
</feature>
<dbReference type="InterPro" id="IPR000917">
    <property type="entry name" value="Sulfatase_N"/>
</dbReference>
<protein>
    <submittedName>
        <fullName evidence="7">Sulfatase</fullName>
    </submittedName>
</protein>
<dbReference type="CDD" id="cd16027">
    <property type="entry name" value="SGSH"/>
    <property type="match status" value="1"/>
</dbReference>
<dbReference type="Pfam" id="PF00884">
    <property type="entry name" value="Sulfatase"/>
    <property type="match status" value="1"/>
</dbReference>
<evidence type="ECO:0000313" key="8">
    <source>
        <dbReference type="Proteomes" id="UP000886842"/>
    </source>
</evidence>
<sequence>MTTSSATDPAPRPNIVYLHSHDTGRELSPYGAPVRTPHLQALAEDGTVFRQAFSTAPTCSPSRAGLLTGQWPHQSGMLGLAHRGHRLTHPERHLATTLGHAGYTTVLAGLQHLTPEDEVASMGYQQVIGTARDAETAAAGFIESRPSEPYFLDVGFFETHRHGTTVAFHVDQVHGDSRWAPAPPGLPDTPATRSDYADYAASAATLDSKIGVVIDALARTGQLATTLVIVTTDHGIPFPGAKGNVNDRGLGVALILGGLAQVSGGRVVDAMVSHLDLYPSICELADTAIPDWVEGRSLWPLLTGAQDRVHDELYGEVTFHVEYEPMRSVRTDRYRYIRRFAEQHHPMLSHCDAGLSKTQMLELGWADTSVDQELLFDLTFDPGEVNNIVADPARSAVAEDLRQRLADWMVRTDDPILHGKPFEPSHTKAAEVQPPLEK</sequence>
<dbReference type="Proteomes" id="UP000886842">
    <property type="component" value="Unassembled WGS sequence"/>
</dbReference>
<comment type="caution">
    <text evidence="7">The sequence shown here is derived from an EMBL/GenBank/DDBJ whole genome shotgun (WGS) entry which is preliminary data.</text>
</comment>
<dbReference type="PANTHER" id="PTHR42693:SF53">
    <property type="entry name" value="ENDO-4-O-SULFATASE"/>
    <property type="match status" value="1"/>
</dbReference>
<organism evidence="7 8">
    <name type="scientific">Candidatus Avipropionibacterium avicola</name>
    <dbReference type="NCBI Taxonomy" id="2840701"/>
    <lineage>
        <taxon>Bacteria</taxon>
        <taxon>Bacillati</taxon>
        <taxon>Actinomycetota</taxon>
        <taxon>Actinomycetes</taxon>
        <taxon>Propionibacteriales</taxon>
        <taxon>Propionibacteriaceae</taxon>
        <taxon>Propionibacteriaceae incertae sedis</taxon>
        <taxon>Candidatus Avipropionibacterium</taxon>
    </lineage>
</organism>
<dbReference type="PROSITE" id="PS00523">
    <property type="entry name" value="SULFATASE_1"/>
    <property type="match status" value="1"/>
</dbReference>
<evidence type="ECO:0000256" key="1">
    <source>
        <dbReference type="ARBA" id="ARBA00008779"/>
    </source>
</evidence>
<comment type="similarity">
    <text evidence="1">Belongs to the sulfatase family.</text>
</comment>
<dbReference type="GO" id="GO:0046872">
    <property type="term" value="F:metal ion binding"/>
    <property type="evidence" value="ECO:0007669"/>
    <property type="project" value="UniProtKB-KW"/>
</dbReference>
<dbReference type="InterPro" id="IPR050738">
    <property type="entry name" value="Sulfatase"/>
</dbReference>
<dbReference type="GO" id="GO:0004065">
    <property type="term" value="F:arylsulfatase activity"/>
    <property type="evidence" value="ECO:0007669"/>
    <property type="project" value="TreeGrafter"/>
</dbReference>
<name>A0A9D1H0F7_9ACTN</name>
<feature type="compositionally biased region" description="Basic and acidic residues" evidence="5">
    <location>
        <begin position="417"/>
        <end position="429"/>
    </location>
</feature>
<reference evidence="7" key="2">
    <citation type="journal article" date="2021" name="PeerJ">
        <title>Extensive microbial diversity within the chicken gut microbiome revealed by metagenomics and culture.</title>
        <authorList>
            <person name="Gilroy R."/>
            <person name="Ravi A."/>
            <person name="Getino M."/>
            <person name="Pursley I."/>
            <person name="Horton D.L."/>
            <person name="Alikhan N.F."/>
            <person name="Baker D."/>
            <person name="Gharbi K."/>
            <person name="Hall N."/>
            <person name="Watson M."/>
            <person name="Adriaenssens E.M."/>
            <person name="Foster-Nyarko E."/>
            <person name="Jarju S."/>
            <person name="Secka A."/>
            <person name="Antonio M."/>
            <person name="Oren A."/>
            <person name="Chaudhuri R.R."/>
            <person name="La Ragione R."/>
            <person name="Hildebrand F."/>
            <person name="Pallen M.J."/>
        </authorList>
    </citation>
    <scope>NUCLEOTIDE SEQUENCE</scope>
    <source>
        <strain evidence="7">ChiGjej1B1-24693</strain>
    </source>
</reference>
<dbReference type="InterPro" id="IPR024607">
    <property type="entry name" value="Sulfatase_CS"/>
</dbReference>
<gene>
    <name evidence="7" type="ORF">IAA98_11205</name>
</gene>
<dbReference type="PANTHER" id="PTHR42693">
    <property type="entry name" value="ARYLSULFATASE FAMILY MEMBER"/>
    <property type="match status" value="1"/>
</dbReference>
<dbReference type="Gene3D" id="3.40.720.10">
    <property type="entry name" value="Alkaline Phosphatase, subunit A"/>
    <property type="match status" value="1"/>
</dbReference>
<keyword evidence="4" id="KW-0106">Calcium</keyword>
<dbReference type="EMBL" id="DVLP01000331">
    <property type="protein sequence ID" value="HIT76145.1"/>
    <property type="molecule type" value="Genomic_DNA"/>
</dbReference>
<dbReference type="AlphaFoldDB" id="A0A9D1H0F7"/>
<evidence type="ECO:0000256" key="5">
    <source>
        <dbReference type="SAM" id="MobiDB-lite"/>
    </source>
</evidence>
<proteinExistence type="inferred from homology"/>
<evidence type="ECO:0000256" key="2">
    <source>
        <dbReference type="ARBA" id="ARBA00022723"/>
    </source>
</evidence>
<accession>A0A9D1H0F7</accession>
<reference evidence="7" key="1">
    <citation type="submission" date="2020-10" db="EMBL/GenBank/DDBJ databases">
        <authorList>
            <person name="Gilroy R."/>
        </authorList>
    </citation>
    <scope>NUCLEOTIDE SEQUENCE</scope>
    <source>
        <strain evidence="7">ChiGjej1B1-24693</strain>
    </source>
</reference>
<keyword evidence="2" id="KW-0479">Metal-binding</keyword>
<evidence type="ECO:0000259" key="6">
    <source>
        <dbReference type="Pfam" id="PF00884"/>
    </source>
</evidence>
<evidence type="ECO:0000256" key="4">
    <source>
        <dbReference type="ARBA" id="ARBA00022837"/>
    </source>
</evidence>
<evidence type="ECO:0000313" key="7">
    <source>
        <dbReference type="EMBL" id="HIT76145.1"/>
    </source>
</evidence>
<keyword evidence="3" id="KW-0378">Hydrolase</keyword>
<dbReference type="InterPro" id="IPR017850">
    <property type="entry name" value="Alkaline_phosphatase_core_sf"/>
</dbReference>